<dbReference type="EMBL" id="JBHMBH010000040">
    <property type="protein sequence ID" value="MFB9716000.1"/>
    <property type="molecule type" value="Genomic_DNA"/>
</dbReference>
<feature type="binding site" evidence="5">
    <location>
        <begin position="101"/>
        <end position="104"/>
    </location>
    <ligand>
        <name>5-phospho-alpha-D-ribose 1-diphosphate</name>
        <dbReference type="ChEBI" id="CHEBI:58017"/>
    </ligand>
</feature>
<dbReference type="Pfam" id="PF00591">
    <property type="entry name" value="Glycos_transf_3"/>
    <property type="match status" value="1"/>
</dbReference>
<dbReference type="InterPro" id="IPR036320">
    <property type="entry name" value="Glycosyl_Trfase_fam3_N_dom_sf"/>
</dbReference>
<keyword evidence="5" id="KW-0460">Magnesium</keyword>
<feature type="binding site" evidence="5">
    <location>
        <position position="122"/>
    </location>
    <ligand>
        <name>anthranilate</name>
        <dbReference type="ChEBI" id="CHEBI:16567"/>
        <label>1</label>
    </ligand>
</feature>
<comment type="pathway">
    <text evidence="5">Amino-acid biosynthesis; L-tryptophan biosynthesis; L-tryptophan from chorismate: step 2/5.</text>
</comment>
<feature type="binding site" evidence="5">
    <location>
        <begin position="119"/>
        <end position="127"/>
    </location>
    <ligand>
        <name>5-phospho-alpha-D-ribose 1-diphosphate</name>
        <dbReference type="ChEBI" id="CHEBI:58017"/>
    </ligand>
</feature>
<name>A0ABV5UV17_9MICC</name>
<dbReference type="SUPFAM" id="SSF52418">
    <property type="entry name" value="Nucleoside phosphorylase/phosphoribosyltransferase catalytic domain"/>
    <property type="match status" value="1"/>
</dbReference>
<comment type="subunit">
    <text evidence="5">Homodimer.</text>
</comment>
<dbReference type="InterPro" id="IPR017459">
    <property type="entry name" value="Glycosyl_Trfase_fam3_N_dom"/>
</dbReference>
<comment type="caution">
    <text evidence="8">The sequence shown here is derived from an EMBL/GenBank/DDBJ whole genome shotgun (WGS) entry which is preliminary data.</text>
</comment>
<sequence length="352" mass="36106">MTSQGSAQQASNSWPGLISALIKGHDLSVENTSWAMNTIMSGEAAPSQIAGFLVALRAKGETVDEVTGLVEAMLSNANPVSIPGEKLDIVGTGGDQLNTVNISTMAALVSAGAGARVVKHGNRAASSSSGSADVLEALGVRLDLPIARVARNAEEAGITFCFAQVFHPSFRHTGAVRAELGIPTAFNFLGPMTNPAHVQASAVGVANATMAPLIAGVLARRGSRGLVFRGEDGLDELTTTGPSTVWEIRDGNVTEQRFSPADLGIAAATVADLRGGNAEANAAVVREVLAGKPGPVRDAVLLNAAAGLVAFETSAEGQFLDRMTSAWLKAVESIDSGAAARVLDTWVGLTQN</sequence>
<dbReference type="Pfam" id="PF02885">
    <property type="entry name" value="Glycos_trans_3N"/>
    <property type="match status" value="1"/>
</dbReference>
<evidence type="ECO:0000259" key="7">
    <source>
        <dbReference type="Pfam" id="PF02885"/>
    </source>
</evidence>
<dbReference type="PANTHER" id="PTHR43285">
    <property type="entry name" value="ANTHRANILATE PHOSPHORIBOSYLTRANSFERASE"/>
    <property type="match status" value="1"/>
</dbReference>
<feature type="binding site" evidence="5">
    <location>
        <position position="131"/>
    </location>
    <ligand>
        <name>5-phospho-alpha-D-ribose 1-diphosphate</name>
        <dbReference type="ChEBI" id="CHEBI:58017"/>
    </ligand>
</feature>
<proteinExistence type="inferred from homology"/>
<dbReference type="SUPFAM" id="SSF47648">
    <property type="entry name" value="Nucleoside phosphorylase/phosphoribosyltransferase N-terminal domain"/>
    <property type="match status" value="1"/>
</dbReference>
<evidence type="ECO:0000256" key="1">
    <source>
        <dbReference type="ARBA" id="ARBA00022676"/>
    </source>
</evidence>
<feature type="binding site" evidence="5">
    <location>
        <position position="236"/>
    </location>
    <ligand>
        <name>Mg(2+)</name>
        <dbReference type="ChEBI" id="CHEBI:18420"/>
        <label>2</label>
    </ligand>
</feature>
<accession>A0ABV5UV17</accession>
<dbReference type="InterPro" id="IPR000312">
    <property type="entry name" value="Glycosyl_Trfase_fam3"/>
</dbReference>
<organism evidence="8 9">
    <name type="scientific">Arthrobacter methylotrophus</name>
    <dbReference type="NCBI Taxonomy" id="121291"/>
    <lineage>
        <taxon>Bacteria</taxon>
        <taxon>Bacillati</taxon>
        <taxon>Actinomycetota</taxon>
        <taxon>Actinomycetes</taxon>
        <taxon>Micrococcales</taxon>
        <taxon>Micrococcaceae</taxon>
        <taxon>Arthrobacter</taxon>
    </lineage>
</organism>
<dbReference type="InterPro" id="IPR035902">
    <property type="entry name" value="Nuc_phospho_transferase"/>
</dbReference>
<dbReference type="GO" id="GO:0004048">
    <property type="term" value="F:anthranilate phosphoribosyltransferase activity"/>
    <property type="evidence" value="ECO:0007669"/>
    <property type="project" value="UniProtKB-EC"/>
</dbReference>
<dbReference type="Proteomes" id="UP001589536">
    <property type="component" value="Unassembled WGS sequence"/>
</dbReference>
<comment type="similarity">
    <text evidence="5">Belongs to the anthranilate phosphoribosyltransferase family.</text>
</comment>
<reference evidence="8 9" key="1">
    <citation type="submission" date="2024-09" db="EMBL/GenBank/DDBJ databases">
        <authorList>
            <person name="Sun Q."/>
            <person name="Mori K."/>
        </authorList>
    </citation>
    <scope>NUCLEOTIDE SEQUENCE [LARGE SCALE GENOMIC DNA]</scope>
    <source>
        <strain evidence="8 9">JCM 13519</strain>
    </source>
</reference>
<feature type="binding site" evidence="5">
    <location>
        <position position="236"/>
    </location>
    <ligand>
        <name>Mg(2+)</name>
        <dbReference type="ChEBI" id="CHEBI:18420"/>
        <label>1</label>
    </ligand>
</feature>
<evidence type="ECO:0000256" key="5">
    <source>
        <dbReference type="HAMAP-Rule" id="MF_00211"/>
    </source>
</evidence>
<dbReference type="Gene3D" id="3.40.1030.10">
    <property type="entry name" value="Nucleoside phosphorylase/phosphoribosyltransferase catalytic domain"/>
    <property type="match status" value="1"/>
</dbReference>
<feature type="domain" description="Glycosyl transferase family 3 N-terminal" evidence="7">
    <location>
        <begin position="17"/>
        <end position="77"/>
    </location>
</feature>
<evidence type="ECO:0000256" key="4">
    <source>
        <dbReference type="ARBA" id="ARBA00023141"/>
    </source>
</evidence>
<evidence type="ECO:0000259" key="6">
    <source>
        <dbReference type="Pfam" id="PF00591"/>
    </source>
</evidence>
<feature type="binding site" evidence="5">
    <location>
        <position position="91"/>
    </location>
    <ligand>
        <name>5-phospho-alpha-D-ribose 1-diphosphate</name>
        <dbReference type="ChEBI" id="CHEBI:58017"/>
    </ligand>
</feature>
<dbReference type="InterPro" id="IPR005940">
    <property type="entry name" value="Anthranilate_Pribosyl_Tfrase"/>
</dbReference>
<dbReference type="NCBIfam" id="TIGR01245">
    <property type="entry name" value="trpD"/>
    <property type="match status" value="1"/>
</dbReference>
<feature type="binding site" evidence="5">
    <location>
        <position position="91"/>
    </location>
    <ligand>
        <name>anthranilate</name>
        <dbReference type="ChEBI" id="CHEBI:16567"/>
        <label>1</label>
    </ligand>
</feature>
<keyword evidence="5" id="KW-0028">Amino-acid biosynthesis</keyword>
<dbReference type="HAMAP" id="MF_00211">
    <property type="entry name" value="TrpD"/>
    <property type="match status" value="1"/>
</dbReference>
<feature type="binding site" evidence="5">
    <location>
        <position position="99"/>
    </location>
    <ligand>
        <name>5-phospho-alpha-D-ribose 1-diphosphate</name>
        <dbReference type="ChEBI" id="CHEBI:58017"/>
    </ligand>
</feature>
<dbReference type="PANTHER" id="PTHR43285:SF2">
    <property type="entry name" value="ANTHRANILATE PHOSPHORIBOSYLTRANSFERASE"/>
    <property type="match status" value="1"/>
</dbReference>
<keyword evidence="5" id="KW-0479">Metal-binding</keyword>
<feature type="binding site" evidence="5">
    <location>
        <position position="177"/>
    </location>
    <ligand>
        <name>anthranilate</name>
        <dbReference type="ChEBI" id="CHEBI:16567"/>
        <label>2</label>
    </ligand>
</feature>
<feature type="binding site" evidence="5">
    <location>
        <position position="235"/>
    </location>
    <ligand>
        <name>Mg(2+)</name>
        <dbReference type="ChEBI" id="CHEBI:18420"/>
        <label>2</label>
    </ligand>
</feature>
<keyword evidence="4 5" id="KW-0057">Aromatic amino acid biosynthesis</keyword>
<evidence type="ECO:0000313" key="8">
    <source>
        <dbReference type="EMBL" id="MFB9716000.1"/>
    </source>
</evidence>
<feature type="binding site" evidence="5">
    <location>
        <position position="103"/>
    </location>
    <ligand>
        <name>Mg(2+)</name>
        <dbReference type="ChEBI" id="CHEBI:18420"/>
        <label>1</label>
    </ligand>
</feature>
<dbReference type="Gene3D" id="1.20.970.10">
    <property type="entry name" value="Transferase, Pyrimidine Nucleoside Phosphorylase, Chain C"/>
    <property type="match status" value="1"/>
</dbReference>
<protein>
    <recommendedName>
        <fullName evidence="5">Anthranilate phosphoribosyltransferase</fullName>
        <ecNumber evidence="5">2.4.2.18</ecNumber>
    </recommendedName>
</protein>
<keyword evidence="1 5" id="KW-0328">Glycosyltransferase</keyword>
<gene>
    <name evidence="5 8" type="primary">trpD</name>
    <name evidence="8" type="ORF">ACFFPI_18040</name>
</gene>
<comment type="caution">
    <text evidence="5">Lacks conserved residue(s) required for the propagation of feature annotation.</text>
</comment>
<keyword evidence="2 5" id="KW-0808">Transferase</keyword>
<keyword evidence="9" id="KW-1185">Reference proteome</keyword>
<comment type="cofactor">
    <cofactor evidence="5">
        <name>Mg(2+)</name>
        <dbReference type="ChEBI" id="CHEBI:18420"/>
    </cofactor>
    <text evidence="5">Binds 2 magnesium ions per monomer.</text>
</comment>
<evidence type="ECO:0000256" key="3">
    <source>
        <dbReference type="ARBA" id="ARBA00022822"/>
    </source>
</evidence>
<comment type="function">
    <text evidence="5">Catalyzes the transfer of the phosphoribosyl group of 5-phosphorylribose-1-pyrophosphate (PRPP) to anthranilate to yield N-(5'-phosphoribosyl)-anthranilate (PRA).</text>
</comment>
<dbReference type="EC" id="2.4.2.18" evidence="5"/>
<comment type="catalytic activity">
    <reaction evidence="5">
        <text>N-(5-phospho-beta-D-ribosyl)anthranilate + diphosphate = 5-phospho-alpha-D-ribose 1-diphosphate + anthranilate</text>
        <dbReference type="Rhea" id="RHEA:11768"/>
        <dbReference type="ChEBI" id="CHEBI:16567"/>
        <dbReference type="ChEBI" id="CHEBI:18277"/>
        <dbReference type="ChEBI" id="CHEBI:33019"/>
        <dbReference type="ChEBI" id="CHEBI:58017"/>
        <dbReference type="EC" id="2.4.2.18"/>
    </reaction>
</comment>
<feature type="domain" description="Glycosyl transferase family 3" evidence="6">
    <location>
        <begin position="85"/>
        <end position="339"/>
    </location>
</feature>
<feature type="binding site" evidence="5">
    <location>
        <begin position="94"/>
        <end position="95"/>
    </location>
    <ligand>
        <name>5-phospho-alpha-D-ribose 1-diphosphate</name>
        <dbReference type="ChEBI" id="CHEBI:58017"/>
    </ligand>
</feature>
<evidence type="ECO:0000313" key="9">
    <source>
        <dbReference type="Proteomes" id="UP001589536"/>
    </source>
</evidence>
<evidence type="ECO:0000256" key="2">
    <source>
        <dbReference type="ARBA" id="ARBA00022679"/>
    </source>
</evidence>
<keyword evidence="3 5" id="KW-0822">Tryptophan biosynthesis</keyword>
<dbReference type="RefSeq" id="WP_345046028.1">
    <property type="nucleotide sequence ID" value="NZ_BAABED010000001.1"/>
</dbReference>